<sequence length="352" mass="41290">MIDQAVVLLSKEDDGYQAKKFVSLIGKLRETTDSSEEIMRFLLLLSRIGDNYDDKNESNILPCCSGSEILNIWKQTVNNHLPSRYEDNKEVMLQYQIRISKEKTAPIDIIRSKSSESYEKIRRMIVDERGRIHPRACDPELRSLCKLSIGDVFYRISWHEYLRCLLHMLMGEESFLFCRSADGFFSISEENKIFLELEDVNLLPRLALPFLKFANRLFSLEQFLRSSDSVKDSSMLHCKIRESTATRALLSLKLCVTEQLWKFRDEVRYYIDSKKECDSENIRRLLRELLDMCNVFNYFVDIILHIQITGVQNVNTLLDIFYTVKITQGRKLPVIKELCDDVIVVLLRYYAE</sequence>
<proteinExistence type="predicted"/>
<gene>
    <name evidence="1" type="ORF">WUBG_09388</name>
</gene>
<name>J9EX00_WUCBA</name>
<reference evidence="2" key="1">
    <citation type="submission" date="2012-08" db="EMBL/GenBank/DDBJ databases">
        <title>The Genome Sequence of Wuchereria bancrofti.</title>
        <authorList>
            <person name="Nutman T.B."/>
            <person name="Fink D.L."/>
            <person name="Russ C."/>
            <person name="Young S."/>
            <person name="Zeng Q."/>
            <person name="Koehrsen M."/>
            <person name="Alvarado L."/>
            <person name="Berlin A."/>
            <person name="Chapman S.B."/>
            <person name="Chen Z."/>
            <person name="Freedman E."/>
            <person name="Gellesch M."/>
            <person name="Goldberg J."/>
            <person name="Griggs A."/>
            <person name="Gujja S."/>
            <person name="Heilman E.R."/>
            <person name="Heiman D."/>
            <person name="Hepburn T."/>
            <person name="Howarth C."/>
            <person name="Jen D."/>
            <person name="Larson L."/>
            <person name="Lewis B."/>
            <person name="Mehta T."/>
            <person name="Park D."/>
            <person name="Pearson M."/>
            <person name="Roberts A."/>
            <person name="Saif S."/>
            <person name="Shea T."/>
            <person name="Shenoy N."/>
            <person name="Sisk P."/>
            <person name="Stolte C."/>
            <person name="Sykes S."/>
            <person name="Walk T."/>
            <person name="White J."/>
            <person name="Yandava C."/>
            <person name="Haas B."/>
            <person name="Henn M.R."/>
            <person name="Nusbaum C."/>
            <person name="Birren B."/>
        </authorList>
    </citation>
    <scope>NUCLEOTIDE SEQUENCE [LARGE SCALE GENOMIC DNA]</scope>
    <source>
        <strain evidence="2">NA</strain>
    </source>
</reference>
<evidence type="ECO:0000313" key="1">
    <source>
        <dbReference type="EMBL" id="EJW79704.1"/>
    </source>
</evidence>
<accession>J9EX00</accession>
<evidence type="ECO:0000313" key="2">
    <source>
        <dbReference type="Proteomes" id="UP000004810"/>
    </source>
</evidence>
<protein>
    <submittedName>
        <fullName evidence="1">Uncharacterized protein</fullName>
    </submittedName>
</protein>
<dbReference type="EMBL" id="ADBV01005196">
    <property type="protein sequence ID" value="EJW79704.1"/>
    <property type="molecule type" value="Genomic_DNA"/>
</dbReference>
<comment type="caution">
    <text evidence="1">The sequence shown here is derived from an EMBL/GenBank/DDBJ whole genome shotgun (WGS) entry which is preliminary data.</text>
</comment>
<organism evidence="1 2">
    <name type="scientific">Wuchereria bancrofti</name>
    <dbReference type="NCBI Taxonomy" id="6293"/>
    <lineage>
        <taxon>Eukaryota</taxon>
        <taxon>Metazoa</taxon>
        <taxon>Ecdysozoa</taxon>
        <taxon>Nematoda</taxon>
        <taxon>Chromadorea</taxon>
        <taxon>Rhabditida</taxon>
        <taxon>Spirurina</taxon>
        <taxon>Spiruromorpha</taxon>
        <taxon>Filarioidea</taxon>
        <taxon>Onchocercidae</taxon>
        <taxon>Wuchereria</taxon>
    </lineage>
</organism>
<dbReference type="Proteomes" id="UP000004810">
    <property type="component" value="Unassembled WGS sequence"/>
</dbReference>
<dbReference type="AlphaFoldDB" id="J9EX00"/>